<organism evidence="2 3">
    <name type="scientific">Metarhizium rileyi (strain RCEF 4871)</name>
    <name type="common">Nomuraea rileyi</name>
    <dbReference type="NCBI Taxonomy" id="1649241"/>
    <lineage>
        <taxon>Eukaryota</taxon>
        <taxon>Fungi</taxon>
        <taxon>Dikarya</taxon>
        <taxon>Ascomycota</taxon>
        <taxon>Pezizomycotina</taxon>
        <taxon>Sordariomycetes</taxon>
        <taxon>Hypocreomycetidae</taxon>
        <taxon>Hypocreales</taxon>
        <taxon>Clavicipitaceae</taxon>
        <taxon>Metarhizium</taxon>
    </lineage>
</organism>
<feature type="region of interest" description="Disordered" evidence="1">
    <location>
        <begin position="50"/>
        <end position="83"/>
    </location>
</feature>
<accession>A0A5C6GEI9</accession>
<protein>
    <submittedName>
        <fullName evidence="2">Uncharacterized protein</fullName>
    </submittedName>
</protein>
<comment type="caution">
    <text evidence="2">The sequence shown here is derived from an EMBL/GenBank/DDBJ whole genome shotgun (WGS) entry which is preliminary data.</text>
</comment>
<proteinExistence type="predicted"/>
<evidence type="ECO:0000313" key="3">
    <source>
        <dbReference type="Proteomes" id="UP000317257"/>
    </source>
</evidence>
<sequence>MAEGERPEYHMTQMRAFSMTDTRETFIAGATAVRNARDLARRQREDFVQTAKDKVSQRQQIATVKHRSELQDDNLSDGHGLHAPKTFSTIIKAPLRKEAARIRADRASPQPGNLLCRLPRLGSLIYLNEMYLDWIEPHGT</sequence>
<gene>
    <name evidence="2" type="ORF">ED733_005560</name>
</gene>
<evidence type="ECO:0000256" key="1">
    <source>
        <dbReference type="SAM" id="MobiDB-lite"/>
    </source>
</evidence>
<dbReference type="EMBL" id="SBHS01000006">
    <property type="protein sequence ID" value="TWU75869.1"/>
    <property type="molecule type" value="Genomic_DNA"/>
</dbReference>
<dbReference type="AlphaFoldDB" id="A0A5C6GEI9"/>
<reference evidence="3" key="1">
    <citation type="submission" date="2018-12" db="EMBL/GenBank/DDBJ databases">
        <title>The complete genome of Metarhizium rileyi, a key fungal pathogen of Lepidoptera.</title>
        <authorList>
            <person name="Binneck E."/>
            <person name="Lastra C.C.L."/>
            <person name="Sosa-Gomez D.R."/>
        </authorList>
    </citation>
    <scope>NUCLEOTIDE SEQUENCE [LARGE SCALE GENOMIC DNA]</scope>
    <source>
        <strain evidence="3">Cep018-CH2</strain>
    </source>
</reference>
<name>A0A5C6GEI9_METRR</name>
<evidence type="ECO:0000313" key="2">
    <source>
        <dbReference type="EMBL" id="TWU75869.1"/>
    </source>
</evidence>
<dbReference type="Proteomes" id="UP000317257">
    <property type="component" value="Unassembled WGS sequence"/>
</dbReference>